<dbReference type="RefSeq" id="WP_105419169.1">
    <property type="nucleotide sequence ID" value="NZ_PUIO01000038.1"/>
</dbReference>
<accession>A0A2S8J1C4</accession>
<proteinExistence type="predicted"/>
<evidence type="ECO:0000313" key="2">
    <source>
        <dbReference type="Proteomes" id="UP000239290"/>
    </source>
</evidence>
<organism evidence="1 2">
    <name type="scientific">Rhodococcus opacus</name>
    <name type="common">Nocardia opaca</name>
    <dbReference type="NCBI Taxonomy" id="37919"/>
    <lineage>
        <taxon>Bacteria</taxon>
        <taxon>Bacillati</taxon>
        <taxon>Actinomycetota</taxon>
        <taxon>Actinomycetes</taxon>
        <taxon>Mycobacteriales</taxon>
        <taxon>Nocardiaceae</taxon>
        <taxon>Rhodococcus</taxon>
    </lineage>
</organism>
<dbReference type="AlphaFoldDB" id="A0A2S8J1C4"/>
<dbReference type="Proteomes" id="UP000239290">
    <property type="component" value="Unassembled WGS sequence"/>
</dbReference>
<evidence type="ECO:0000313" key="1">
    <source>
        <dbReference type="EMBL" id="PQP20864.1"/>
    </source>
</evidence>
<reference evidence="2" key="1">
    <citation type="submission" date="2018-02" db="EMBL/GenBank/DDBJ databases">
        <title>Draft genome sequencing of Rhodococcus opacus KU647198.</title>
        <authorList>
            <person name="Zheng B.-X."/>
        </authorList>
    </citation>
    <scope>NUCLEOTIDE SEQUENCE [LARGE SCALE GENOMIC DNA]</scope>
    <source>
        <strain evidence="2">04-OD7</strain>
    </source>
</reference>
<name>A0A2S8J1C4_RHOOP</name>
<comment type="caution">
    <text evidence="1">The sequence shown here is derived from an EMBL/GenBank/DDBJ whole genome shotgun (WGS) entry which is preliminary data.</text>
</comment>
<sequence length="113" mass="12609">MGVIGAARTLLRVQYEIVRAPMSVLDQSVLPVVFDDGAPARLACEHLLVGCDRAAARWLADTPAATRADRLRRRSAPTRYALARGSRRTHLATDAVLARHRARFEQRRRHTAI</sequence>
<gene>
    <name evidence="1" type="ORF">C5613_27225</name>
</gene>
<dbReference type="EMBL" id="PUIO01000038">
    <property type="protein sequence ID" value="PQP20864.1"/>
    <property type="molecule type" value="Genomic_DNA"/>
</dbReference>
<protein>
    <submittedName>
        <fullName evidence="1">Uncharacterized protein</fullName>
    </submittedName>
</protein>